<dbReference type="Proteomes" id="UP000095281">
    <property type="component" value="Unplaced"/>
</dbReference>
<name>A0A1I8BAT1_MELHA</name>
<evidence type="ECO:0000313" key="3">
    <source>
        <dbReference type="WBParaSite" id="MhA1_Contig1836.frz3.gene5"/>
    </source>
</evidence>
<dbReference type="AlphaFoldDB" id="A0A1I8BAT1"/>
<evidence type="ECO:0000256" key="1">
    <source>
        <dbReference type="SAM" id="MobiDB-lite"/>
    </source>
</evidence>
<organism evidence="2 3">
    <name type="scientific">Meloidogyne hapla</name>
    <name type="common">Root-knot nematode worm</name>
    <dbReference type="NCBI Taxonomy" id="6305"/>
    <lineage>
        <taxon>Eukaryota</taxon>
        <taxon>Metazoa</taxon>
        <taxon>Ecdysozoa</taxon>
        <taxon>Nematoda</taxon>
        <taxon>Chromadorea</taxon>
        <taxon>Rhabditida</taxon>
        <taxon>Tylenchina</taxon>
        <taxon>Tylenchomorpha</taxon>
        <taxon>Tylenchoidea</taxon>
        <taxon>Meloidogynidae</taxon>
        <taxon>Meloidogyninae</taxon>
        <taxon>Meloidogyne</taxon>
    </lineage>
</organism>
<reference evidence="3" key="1">
    <citation type="submission" date="2016-11" db="UniProtKB">
        <authorList>
            <consortium name="WormBaseParasite"/>
        </authorList>
    </citation>
    <scope>IDENTIFICATION</scope>
</reference>
<feature type="region of interest" description="Disordered" evidence="1">
    <location>
        <begin position="38"/>
        <end position="72"/>
    </location>
</feature>
<protein>
    <submittedName>
        <fullName evidence="3">Uncharacterized protein</fullName>
    </submittedName>
</protein>
<accession>A0A1I8BAT1</accession>
<proteinExistence type="predicted"/>
<evidence type="ECO:0000313" key="2">
    <source>
        <dbReference type="Proteomes" id="UP000095281"/>
    </source>
</evidence>
<keyword evidence="2" id="KW-1185">Reference proteome</keyword>
<dbReference type="WBParaSite" id="MhA1_Contig1836.frz3.gene5">
    <property type="protein sequence ID" value="MhA1_Contig1836.frz3.gene5"/>
    <property type="gene ID" value="MhA1_Contig1836.frz3.gene5"/>
</dbReference>
<feature type="compositionally biased region" description="Low complexity" evidence="1">
    <location>
        <begin position="49"/>
        <end position="72"/>
    </location>
</feature>
<sequence length="126" mass="13795">MDTTSQTQNNNLSQFWAGGQTPIPITISLGVSPIFYGAPSSLKQTEHNSSPQSQQQLFQALSSNNVNTSENVEQQHLNNLASDSSNSVFHNAIQQNNVNQQTMVPTTFESIQNNNSFRSPLAGNKE</sequence>